<accession>A0A2K3YM54</accession>
<dbReference type="EMBL" id="PPRF01000050">
    <property type="protein sequence ID" value="PNZ26695.1"/>
    <property type="molecule type" value="Genomic_DNA"/>
</dbReference>
<dbReference type="PIRSF" id="PIRSF007487">
    <property type="entry name" value="Competence-induced_CoiA_bac"/>
    <property type="match status" value="1"/>
</dbReference>
<dbReference type="OrthoDB" id="3784230at2"/>
<dbReference type="AlphaFoldDB" id="A0A2K3YM54"/>
<keyword evidence="4" id="KW-1185">Reference proteome</keyword>
<evidence type="ECO:0000313" key="3">
    <source>
        <dbReference type="EMBL" id="PNZ26695.1"/>
    </source>
</evidence>
<gene>
    <name evidence="3" type="ORF">CD122_07990</name>
</gene>
<organism evidence="3 4">
    <name type="scientific">Staphylococcus rostri</name>
    <dbReference type="NCBI Taxonomy" id="522262"/>
    <lineage>
        <taxon>Bacteria</taxon>
        <taxon>Bacillati</taxon>
        <taxon>Bacillota</taxon>
        <taxon>Bacilli</taxon>
        <taxon>Bacillales</taxon>
        <taxon>Staphylococcaceae</taxon>
        <taxon>Staphylococcus</taxon>
    </lineage>
</organism>
<protein>
    <submittedName>
        <fullName evidence="3">Competence protein CoiA</fullName>
    </submittedName>
</protein>
<name>A0A2K3YM54_9STAP</name>
<reference evidence="3 4" key="1">
    <citation type="submission" date="2017-08" db="EMBL/GenBank/DDBJ databases">
        <title>Draft genome sequences of 64 type strains of genus Staph aureus.</title>
        <authorList>
            <person name="Cole K."/>
            <person name="Golubchik T."/>
            <person name="Russell J."/>
            <person name="Foster D."/>
            <person name="Llewelyn M."/>
            <person name="Wilson D."/>
            <person name="Crook D."/>
            <person name="Paul J."/>
        </authorList>
    </citation>
    <scope>NUCLEOTIDE SEQUENCE [LARGE SCALE GENOMIC DNA]</scope>
    <source>
        <strain evidence="3 4">DSM 21968</strain>
    </source>
</reference>
<dbReference type="Pfam" id="PF06054">
    <property type="entry name" value="CoiA_nuc"/>
    <property type="match status" value="1"/>
</dbReference>
<dbReference type="Proteomes" id="UP000242752">
    <property type="component" value="Unassembled WGS sequence"/>
</dbReference>
<dbReference type="Pfam" id="PF25164">
    <property type="entry name" value="CoiA_N"/>
    <property type="match status" value="1"/>
</dbReference>
<evidence type="ECO:0000259" key="2">
    <source>
        <dbReference type="Pfam" id="PF25164"/>
    </source>
</evidence>
<dbReference type="InterPro" id="IPR010330">
    <property type="entry name" value="CoiA_nuc"/>
</dbReference>
<sequence length="319" mass="37288">MLTAYNDKQERVMAQHAQKDMPYYCPMCKESVILKQGCKNIAHFAHGRHSQHHGAGETALHYQLKAHIFHALASCYDDVQLEPYLSDIQQIPDIVVGQYAIEIQLSPIAVTQMRQRTEGLAYAGYRVIWLTLLPKYRQGCYYLTQLQQACIVPERRVMYGIHPTTHQLYRLDHMMSLSVRQFVGNCESLSYAELLVDDDSTPTEMSTVRKLATTRIFQYLMACRRQNSVHEPTLSTMYQLRLTDEQVVQLTGYIFPEQLYVYTHPVQWQLKVFEALMRQYNPYHELESCVKVRQFATGSVSRKQIIRQLVLRYRKILKL</sequence>
<feature type="domain" description="Competence protein CoiA nuclease-like" evidence="1">
    <location>
        <begin position="57"/>
        <end position="195"/>
    </location>
</feature>
<dbReference type="InterPro" id="IPR057253">
    <property type="entry name" value="CoiA-like_N"/>
</dbReference>
<dbReference type="InterPro" id="IPR021176">
    <property type="entry name" value="Competence-induced_CoiA"/>
</dbReference>
<feature type="domain" description="Competence protein CoiA-like N-terminal" evidence="2">
    <location>
        <begin position="8"/>
        <end position="51"/>
    </location>
</feature>
<proteinExistence type="predicted"/>
<evidence type="ECO:0000259" key="1">
    <source>
        <dbReference type="Pfam" id="PF06054"/>
    </source>
</evidence>
<dbReference type="RefSeq" id="WP_103358466.1">
    <property type="nucleotide sequence ID" value="NZ_PPRF01000050.1"/>
</dbReference>
<comment type="caution">
    <text evidence="3">The sequence shown here is derived from an EMBL/GenBank/DDBJ whole genome shotgun (WGS) entry which is preliminary data.</text>
</comment>
<evidence type="ECO:0000313" key="4">
    <source>
        <dbReference type="Proteomes" id="UP000242752"/>
    </source>
</evidence>